<dbReference type="NCBIfam" id="NF004363">
    <property type="entry name" value="PRK05738.2-4"/>
    <property type="match status" value="1"/>
</dbReference>
<reference evidence="5 7" key="1">
    <citation type="submission" date="2014-08" db="EMBL/GenBank/DDBJ databases">
        <title>Methylacidiphilum kamchatkense strain Kam1 draft genome sequence.</title>
        <authorList>
            <person name="Birkeland N.-K."/>
            <person name="Erikstad H.A."/>
        </authorList>
    </citation>
    <scope>NUCLEOTIDE SEQUENCE [LARGE SCALE GENOMIC DNA]</scope>
    <source>
        <strain evidence="5 7">Kam1</strain>
    </source>
</reference>
<keyword evidence="4" id="KW-0699">rRNA-binding</keyword>
<evidence type="ECO:0000313" key="8">
    <source>
        <dbReference type="Proteomes" id="UP000315925"/>
    </source>
</evidence>
<dbReference type="GO" id="GO:0005840">
    <property type="term" value="C:ribosome"/>
    <property type="evidence" value="ECO:0007669"/>
    <property type="project" value="UniProtKB-KW"/>
</dbReference>
<dbReference type="EMBL" id="JQNX01000006">
    <property type="protein sequence ID" value="KIE58243.1"/>
    <property type="molecule type" value="Genomic_DNA"/>
</dbReference>
<dbReference type="GO" id="GO:1990904">
    <property type="term" value="C:ribonucleoprotein complex"/>
    <property type="evidence" value="ECO:0007669"/>
    <property type="project" value="UniProtKB-KW"/>
</dbReference>
<gene>
    <name evidence="4" type="primary">rplW</name>
    <name evidence="5" type="ORF">A946_08755</name>
    <name evidence="6" type="ORF">kam1_798</name>
</gene>
<comment type="subunit">
    <text evidence="4">Part of the 50S ribosomal subunit. Contacts protein L29, and trigger factor when it is bound to the ribosome.</text>
</comment>
<dbReference type="GO" id="GO:0006412">
    <property type="term" value="P:translation"/>
    <property type="evidence" value="ECO:0007669"/>
    <property type="project" value="UniProtKB-UniRule"/>
</dbReference>
<evidence type="ECO:0000313" key="6">
    <source>
        <dbReference type="EMBL" id="QDQ42042.1"/>
    </source>
</evidence>
<reference evidence="6" key="2">
    <citation type="journal article" date="2019" name="BMC Genomics">
        <title>Complete genome sequence analysis of the thermoacidophilic verrucomicrobial methanotroph 'Candidatus Methylacidiphilum kamchatkense' strain Kam1 and comparison with its closest relatives.</title>
        <authorList>
            <person name="Kruse T."/>
            <person name="Ratnadevi C.M."/>
            <person name="Erikstad H.A."/>
            <person name="Birkeland N.K."/>
        </authorList>
    </citation>
    <scope>NUCLEOTIDE SEQUENCE</scope>
    <source>
        <strain evidence="6">Kam1</strain>
    </source>
</reference>
<evidence type="ECO:0000256" key="3">
    <source>
        <dbReference type="ARBA" id="ARBA00023274"/>
    </source>
</evidence>
<keyword evidence="2 4" id="KW-0689">Ribosomal protein</keyword>
<proteinExistence type="inferred from homology"/>
<dbReference type="OrthoDB" id="9793353at2"/>
<dbReference type="EMBL" id="CP037899">
    <property type="protein sequence ID" value="QDQ42042.1"/>
    <property type="molecule type" value="Genomic_DNA"/>
</dbReference>
<dbReference type="Gene3D" id="3.30.70.330">
    <property type="match status" value="1"/>
</dbReference>
<keyword evidence="4" id="KW-0694">RNA-binding</keyword>
<dbReference type="InterPro" id="IPR012677">
    <property type="entry name" value="Nucleotide-bd_a/b_plait_sf"/>
</dbReference>
<dbReference type="PANTHER" id="PTHR11620">
    <property type="entry name" value="60S RIBOSOMAL PROTEIN L23A"/>
    <property type="match status" value="1"/>
</dbReference>
<dbReference type="SUPFAM" id="SSF54189">
    <property type="entry name" value="Ribosomal proteins S24e, L23 and L15e"/>
    <property type="match status" value="1"/>
</dbReference>
<evidence type="ECO:0000256" key="1">
    <source>
        <dbReference type="ARBA" id="ARBA00006700"/>
    </source>
</evidence>
<comment type="similarity">
    <text evidence="1 4">Belongs to the universal ribosomal protein uL23 family.</text>
</comment>
<dbReference type="RefSeq" id="WP_039721837.1">
    <property type="nucleotide sequence ID" value="NZ_CP037899.1"/>
</dbReference>
<accession>A0A0C1UQV2</accession>
<evidence type="ECO:0000256" key="4">
    <source>
        <dbReference type="HAMAP-Rule" id="MF_01369"/>
    </source>
</evidence>
<keyword evidence="7" id="KW-1185">Reference proteome</keyword>
<dbReference type="GO" id="GO:0019843">
    <property type="term" value="F:rRNA binding"/>
    <property type="evidence" value="ECO:0007669"/>
    <property type="project" value="UniProtKB-UniRule"/>
</dbReference>
<organism evidence="6 8">
    <name type="scientific">Methylacidiphilum kamchatkense Kam1</name>
    <dbReference type="NCBI Taxonomy" id="1202785"/>
    <lineage>
        <taxon>Bacteria</taxon>
        <taxon>Pseudomonadati</taxon>
        <taxon>Verrucomicrobiota</taxon>
        <taxon>Methylacidiphilae</taxon>
        <taxon>Methylacidiphilales</taxon>
        <taxon>Methylacidiphilaceae</taxon>
        <taxon>Methylacidiphilum (ex Ratnadevi et al. 2023)</taxon>
    </lineage>
</organism>
<evidence type="ECO:0000256" key="2">
    <source>
        <dbReference type="ARBA" id="ARBA00022980"/>
    </source>
</evidence>
<sequence>MNDPFSILRQARVTEKATMLREQNKYIFDVDPRATKIDVKRSVEKAFGKKVLKVNLYNVQSKTKWNRIGRPGKTPRIKRAIVQLYPGEKIDITV</sequence>
<dbReference type="GO" id="GO:0003735">
    <property type="term" value="F:structural constituent of ribosome"/>
    <property type="evidence" value="ECO:0007669"/>
    <property type="project" value="InterPro"/>
</dbReference>
<dbReference type="Proteomes" id="UP000315925">
    <property type="component" value="Chromosome"/>
</dbReference>
<keyword evidence="3 4" id="KW-0687">Ribonucleoprotein</keyword>
<dbReference type="InterPro" id="IPR012678">
    <property type="entry name" value="Ribosomal_uL23/eL15/eS24_sf"/>
</dbReference>
<dbReference type="KEGG" id="mkc:kam1_798"/>
<dbReference type="InterPro" id="IPR013025">
    <property type="entry name" value="Ribosomal_uL23-like"/>
</dbReference>
<dbReference type="Pfam" id="PF00276">
    <property type="entry name" value="Ribosomal_L23"/>
    <property type="match status" value="1"/>
</dbReference>
<dbReference type="Proteomes" id="UP000031594">
    <property type="component" value="Unassembled WGS sequence"/>
</dbReference>
<name>A0A0C1UQV2_9BACT</name>
<dbReference type="HAMAP" id="MF_01369_B">
    <property type="entry name" value="Ribosomal_uL23_B"/>
    <property type="match status" value="1"/>
</dbReference>
<reference evidence="8" key="3">
    <citation type="submission" date="2019-03" db="EMBL/GenBank/DDBJ databases">
        <title>Complete genome of Methylacidiphilum kamchatkense Kam1.</title>
        <authorList>
            <person name="Kruse T."/>
            <person name="Murarilal Ratnadevi C."/>
            <person name="Erikstad H.-A."/>
            <person name="Birkeland N.-K."/>
        </authorList>
    </citation>
    <scope>NUCLEOTIDE SEQUENCE [LARGE SCALE GENOMIC DNA]</scope>
    <source>
        <strain evidence="8">kam1</strain>
    </source>
</reference>
<evidence type="ECO:0000313" key="5">
    <source>
        <dbReference type="EMBL" id="KIE58243.1"/>
    </source>
</evidence>
<evidence type="ECO:0000313" key="7">
    <source>
        <dbReference type="Proteomes" id="UP000031594"/>
    </source>
</evidence>
<dbReference type="STRING" id="1202785.A946_08755"/>
<dbReference type="AlphaFoldDB" id="A0A0C1UQV2"/>
<comment type="function">
    <text evidence="4">One of the early assembly proteins it binds 23S rRNA. One of the proteins that surrounds the polypeptide exit tunnel on the outside of the ribosome. Forms the main docking site for trigger factor binding to the ribosome.</text>
</comment>
<protein>
    <recommendedName>
        <fullName evidence="4">Large ribosomal subunit protein uL23</fullName>
    </recommendedName>
</protein>